<keyword evidence="2" id="KW-0813">Transport</keyword>
<evidence type="ECO:0000256" key="8">
    <source>
        <dbReference type="PIRSR" id="PIRSR602386-1"/>
    </source>
</evidence>
<evidence type="ECO:0000259" key="9">
    <source>
        <dbReference type="Pfam" id="PF00127"/>
    </source>
</evidence>
<dbReference type="PRINTS" id="PR00155">
    <property type="entry name" value="AMICYANIN"/>
</dbReference>
<evidence type="ECO:0000256" key="7">
    <source>
        <dbReference type="NCBIfam" id="TIGR02375"/>
    </source>
</evidence>
<dbReference type="OrthoDB" id="9757546at2"/>
<evidence type="ECO:0000256" key="1">
    <source>
        <dbReference type="ARBA" id="ARBA00004418"/>
    </source>
</evidence>
<dbReference type="InterPro" id="IPR001235">
    <property type="entry name" value="Copper_blue_Plastocyanin"/>
</dbReference>
<reference evidence="10 11" key="1">
    <citation type="submission" date="2018-06" db="EMBL/GenBank/DDBJ databases">
        <title>Three novel Pseudomonas species isolated from symptomatic oak.</title>
        <authorList>
            <person name="Bueno-Gonzalez V."/>
            <person name="Brady C."/>
        </authorList>
    </citation>
    <scope>NUCLEOTIDE SEQUENCE [LARGE SCALE GENOMIC DNA]</scope>
    <source>
        <strain evidence="10 11">P9A</strain>
    </source>
</reference>
<evidence type="ECO:0000256" key="4">
    <source>
        <dbReference type="ARBA" id="ARBA00022764"/>
    </source>
</evidence>
<dbReference type="InterPro" id="IPR002386">
    <property type="entry name" value="Amicyanin/Pseudoazurin"/>
</dbReference>
<keyword evidence="11" id="KW-1185">Reference proteome</keyword>
<dbReference type="GO" id="GO:0005507">
    <property type="term" value="F:copper ion binding"/>
    <property type="evidence" value="ECO:0007669"/>
    <property type="project" value="UniProtKB-UniRule"/>
</dbReference>
<dbReference type="CDD" id="cd04218">
    <property type="entry name" value="Pseudoazurin"/>
    <property type="match status" value="1"/>
</dbReference>
<dbReference type="NCBIfam" id="TIGR02375">
    <property type="entry name" value="pseudoazurin"/>
    <property type="match status" value="1"/>
</dbReference>
<evidence type="ECO:0000313" key="10">
    <source>
        <dbReference type="EMBL" id="TBU73967.1"/>
    </source>
</evidence>
<dbReference type="AlphaFoldDB" id="A0A4Q9QH94"/>
<dbReference type="Pfam" id="PF00127">
    <property type="entry name" value="Copper-bind"/>
    <property type="match status" value="1"/>
</dbReference>
<comment type="caution">
    <text evidence="10">The sequence shown here is derived from an EMBL/GenBank/DDBJ whole genome shotgun (WGS) entry which is preliminary data.</text>
</comment>
<evidence type="ECO:0000313" key="11">
    <source>
        <dbReference type="Proteomes" id="UP000292302"/>
    </source>
</evidence>
<feature type="domain" description="Blue (type 1) copper" evidence="9">
    <location>
        <begin position="27"/>
        <end position="113"/>
    </location>
</feature>
<keyword evidence="4" id="KW-0574">Periplasm</keyword>
<protein>
    <recommendedName>
        <fullName evidence="7">Pseudoazurin</fullName>
    </recommendedName>
</protein>
<dbReference type="InterPro" id="IPR008972">
    <property type="entry name" value="Cupredoxin"/>
</dbReference>
<feature type="binding site" evidence="8">
    <location>
        <position position="99"/>
    </location>
    <ligand>
        <name>Cu cation</name>
        <dbReference type="ChEBI" id="CHEBI:23378"/>
    </ligand>
</feature>
<dbReference type="RefSeq" id="WP_131181765.1">
    <property type="nucleotide sequence ID" value="NZ_QJUI01000019.1"/>
</dbReference>
<organism evidence="10 11">
    <name type="scientific">Phytopseudomonas daroniae</name>
    <dbReference type="NCBI Taxonomy" id="2487519"/>
    <lineage>
        <taxon>Bacteria</taxon>
        <taxon>Pseudomonadati</taxon>
        <taxon>Pseudomonadota</taxon>
        <taxon>Gammaproteobacteria</taxon>
        <taxon>Pseudomonadales</taxon>
        <taxon>Pseudomonadaceae</taxon>
        <taxon>Phytopseudomonas</taxon>
    </lineage>
</organism>
<evidence type="ECO:0000256" key="6">
    <source>
        <dbReference type="ARBA" id="ARBA00023008"/>
    </source>
</evidence>
<evidence type="ECO:0000256" key="3">
    <source>
        <dbReference type="ARBA" id="ARBA00022723"/>
    </source>
</evidence>
<dbReference type="SUPFAM" id="SSF49503">
    <property type="entry name" value="Cupredoxins"/>
    <property type="match status" value="1"/>
</dbReference>
<dbReference type="GO" id="GO:0009055">
    <property type="term" value="F:electron transfer activity"/>
    <property type="evidence" value="ECO:0007669"/>
    <property type="project" value="InterPro"/>
</dbReference>
<keyword evidence="6 8" id="KW-0186">Copper</keyword>
<gene>
    <name evidence="10" type="ORF">DNK06_20085</name>
</gene>
<feature type="binding site" evidence="8">
    <location>
        <position position="61"/>
    </location>
    <ligand>
        <name>Cu cation</name>
        <dbReference type="ChEBI" id="CHEBI:23378"/>
    </ligand>
</feature>
<evidence type="ECO:0000256" key="2">
    <source>
        <dbReference type="ARBA" id="ARBA00022448"/>
    </source>
</evidence>
<dbReference type="Proteomes" id="UP000292302">
    <property type="component" value="Unassembled WGS sequence"/>
</dbReference>
<comment type="subcellular location">
    <subcellularLocation>
        <location evidence="1">Periplasm</location>
    </subcellularLocation>
</comment>
<proteinExistence type="predicted"/>
<dbReference type="PRINTS" id="PR00156">
    <property type="entry name" value="COPPERBLUE"/>
</dbReference>
<name>A0A4Q9QH94_9GAMM</name>
<comment type="cofactor">
    <cofactor evidence="8">
        <name>Cu cation</name>
        <dbReference type="ChEBI" id="CHEBI:23378"/>
    </cofactor>
    <text evidence="8">Binds 1 copper ion per subunit.</text>
</comment>
<evidence type="ECO:0000256" key="5">
    <source>
        <dbReference type="ARBA" id="ARBA00022982"/>
    </source>
</evidence>
<dbReference type="Gene3D" id="2.60.40.420">
    <property type="entry name" value="Cupredoxins - blue copper proteins"/>
    <property type="match status" value="1"/>
</dbReference>
<dbReference type="GO" id="GO:0042597">
    <property type="term" value="C:periplasmic space"/>
    <property type="evidence" value="ECO:0007669"/>
    <property type="project" value="UniProtKB-SubCell"/>
</dbReference>
<keyword evidence="3 8" id="KW-0479">Metal-binding</keyword>
<dbReference type="EMBL" id="QJUI01000019">
    <property type="protein sequence ID" value="TBU73967.1"/>
    <property type="molecule type" value="Genomic_DNA"/>
</dbReference>
<feature type="binding site" evidence="8">
    <location>
        <position position="107"/>
    </location>
    <ligand>
        <name>Cu cation</name>
        <dbReference type="ChEBI" id="CHEBI:23378"/>
    </ligand>
</feature>
<accession>A0A4Q9QH94</accession>
<dbReference type="InterPro" id="IPR000923">
    <property type="entry name" value="BlueCu_1"/>
</dbReference>
<sequence length="146" mass="15930">MRVSPFFTLLATLLFVIPALAETHEVKMLNRGESGSMVYEPDFLAIAPGDSVKFIATHPTHNAASIPGFLPQGAEPFKGKINEEIEVTFSEAGLYGIQCIPHLAMGMVMLIQVGDQPASEAQIPASLPARAKQRFERIVQRETQLP</sequence>
<feature type="binding site" evidence="8">
    <location>
        <position position="102"/>
    </location>
    <ligand>
        <name>Cu cation</name>
        <dbReference type="ChEBI" id="CHEBI:23378"/>
    </ligand>
</feature>
<dbReference type="InterPro" id="IPR012745">
    <property type="entry name" value="Pseudoazurin"/>
</dbReference>
<keyword evidence="5" id="KW-0249">Electron transport</keyword>